<dbReference type="InterPro" id="IPR012951">
    <property type="entry name" value="BBE"/>
</dbReference>
<dbReference type="SUPFAM" id="SSF56176">
    <property type="entry name" value="FAD-binding/transporter-associated domain-like"/>
    <property type="match status" value="1"/>
</dbReference>
<dbReference type="EMBL" id="BAABIC010000011">
    <property type="protein sequence ID" value="GAA4695170.1"/>
    <property type="molecule type" value="Genomic_DNA"/>
</dbReference>
<comment type="cofactor">
    <cofactor evidence="1">
        <name>FAD</name>
        <dbReference type="ChEBI" id="CHEBI:57692"/>
    </cofactor>
</comment>
<keyword evidence="5" id="KW-0560">Oxidoreductase</keyword>
<dbReference type="Gene3D" id="3.30.465.10">
    <property type="match status" value="1"/>
</dbReference>
<protein>
    <submittedName>
        <fullName evidence="7">FAD-binding oxidoreductase</fullName>
    </submittedName>
</protein>
<keyword evidence="3" id="KW-0285">Flavoprotein</keyword>
<evidence type="ECO:0000256" key="3">
    <source>
        <dbReference type="ARBA" id="ARBA00022630"/>
    </source>
</evidence>
<dbReference type="PANTHER" id="PTHR42973">
    <property type="entry name" value="BINDING OXIDOREDUCTASE, PUTATIVE (AFU_ORTHOLOGUE AFUA_1G17690)-RELATED"/>
    <property type="match status" value="1"/>
</dbReference>
<gene>
    <name evidence="7" type="ORF">GCM10023215_36120</name>
</gene>
<comment type="caution">
    <text evidence="7">The sequence shown here is derived from an EMBL/GenBank/DDBJ whole genome shotgun (WGS) entry which is preliminary data.</text>
</comment>
<dbReference type="Gene3D" id="3.40.462.20">
    <property type="match status" value="1"/>
</dbReference>
<dbReference type="Gene3D" id="3.30.43.10">
    <property type="entry name" value="Uridine Diphospho-n-acetylenolpyruvylglucosamine Reductase, domain 2"/>
    <property type="match status" value="1"/>
</dbReference>
<keyword evidence="4" id="KW-0274">FAD</keyword>
<dbReference type="InterPro" id="IPR036318">
    <property type="entry name" value="FAD-bd_PCMH-like_sf"/>
</dbReference>
<name>A0ABP8WTD8_9PSEU</name>
<proteinExistence type="inferred from homology"/>
<accession>A0ABP8WTD8</accession>
<dbReference type="InterPro" id="IPR006094">
    <property type="entry name" value="Oxid_FAD_bind_N"/>
</dbReference>
<dbReference type="InterPro" id="IPR016167">
    <property type="entry name" value="FAD-bd_PCMH_sub1"/>
</dbReference>
<dbReference type="SUPFAM" id="SSF55103">
    <property type="entry name" value="FAD-linked oxidases, C-terminal domain"/>
    <property type="match status" value="1"/>
</dbReference>
<feature type="domain" description="FAD-binding PCMH-type" evidence="6">
    <location>
        <begin position="39"/>
        <end position="209"/>
    </location>
</feature>
<dbReference type="InterPro" id="IPR016164">
    <property type="entry name" value="FAD-linked_Oxase-like_C"/>
</dbReference>
<evidence type="ECO:0000256" key="2">
    <source>
        <dbReference type="ARBA" id="ARBA00005466"/>
    </source>
</evidence>
<dbReference type="PANTHER" id="PTHR42973:SF39">
    <property type="entry name" value="FAD-BINDING PCMH-TYPE DOMAIN-CONTAINING PROTEIN"/>
    <property type="match status" value="1"/>
</dbReference>
<organism evidence="7 8">
    <name type="scientific">Pseudonocardia yuanmonensis</name>
    <dbReference type="NCBI Taxonomy" id="1095914"/>
    <lineage>
        <taxon>Bacteria</taxon>
        <taxon>Bacillati</taxon>
        <taxon>Actinomycetota</taxon>
        <taxon>Actinomycetes</taxon>
        <taxon>Pseudonocardiales</taxon>
        <taxon>Pseudonocardiaceae</taxon>
        <taxon>Pseudonocardia</taxon>
    </lineage>
</organism>
<dbReference type="RefSeq" id="WP_345381735.1">
    <property type="nucleotide sequence ID" value="NZ_BAABIC010000011.1"/>
</dbReference>
<comment type="similarity">
    <text evidence="2">Belongs to the oxygen-dependent FAD-linked oxidoreductase family.</text>
</comment>
<dbReference type="InterPro" id="IPR050416">
    <property type="entry name" value="FAD-linked_Oxidoreductase"/>
</dbReference>
<sequence length="464" mass="50180">MTSTARYDATELRAALTGQLIEPSDGGYEVARKVFNADIDRRPALIAQCASSGDVAAAVSFARTNGLEIAVRSGAHSMSGASTVDDGLVIDLSAMRDVKVDPAKRIARVQGGALNSDLDAAAQEHGLAVTAGMVGHTGLGGLTLGGGMGWLSRKAGLTIDNLLSAEIVVADGRTLRVSETEHPDLFWAIRGGGGNFGVVTEFEFRLHEAGPMIRFGLLLWPYDRGAEALRVLREVVADLPPDVNAMIAGVDAPPAPFIPEEHHLRRCVGVLLVGFGSEEEFTAVADRIRSGSQPLIDATMPMPYTVLQTLFDESNCWGHHYYEKSCLLEEFTDEAIEVILEHLPRRQSPLSVLLTYRLDAAYCEQDEDATAFGGGRSPRYALFLIGNAPDPALLPAERAWARDFWEALRPMSMGAGTYVNGMYEYEEDRVLASYGAAKYARLAAIKGQYDPGNLFHRNINIKPA</sequence>
<dbReference type="Proteomes" id="UP001500325">
    <property type="component" value="Unassembled WGS sequence"/>
</dbReference>
<evidence type="ECO:0000256" key="1">
    <source>
        <dbReference type="ARBA" id="ARBA00001974"/>
    </source>
</evidence>
<evidence type="ECO:0000256" key="4">
    <source>
        <dbReference type="ARBA" id="ARBA00022827"/>
    </source>
</evidence>
<dbReference type="InterPro" id="IPR016169">
    <property type="entry name" value="FAD-bd_PCMH_sub2"/>
</dbReference>
<reference evidence="8" key="1">
    <citation type="journal article" date="2019" name="Int. J. Syst. Evol. Microbiol.">
        <title>The Global Catalogue of Microorganisms (GCM) 10K type strain sequencing project: providing services to taxonomists for standard genome sequencing and annotation.</title>
        <authorList>
            <consortium name="The Broad Institute Genomics Platform"/>
            <consortium name="The Broad Institute Genome Sequencing Center for Infectious Disease"/>
            <person name="Wu L."/>
            <person name="Ma J."/>
        </authorList>
    </citation>
    <scope>NUCLEOTIDE SEQUENCE [LARGE SCALE GENOMIC DNA]</scope>
    <source>
        <strain evidence="8">JCM 18055</strain>
    </source>
</reference>
<evidence type="ECO:0000259" key="6">
    <source>
        <dbReference type="PROSITE" id="PS51387"/>
    </source>
</evidence>
<dbReference type="Pfam" id="PF08031">
    <property type="entry name" value="BBE"/>
    <property type="match status" value="1"/>
</dbReference>
<keyword evidence="8" id="KW-1185">Reference proteome</keyword>
<evidence type="ECO:0000313" key="8">
    <source>
        <dbReference type="Proteomes" id="UP001500325"/>
    </source>
</evidence>
<evidence type="ECO:0000313" key="7">
    <source>
        <dbReference type="EMBL" id="GAA4695170.1"/>
    </source>
</evidence>
<dbReference type="InterPro" id="IPR016166">
    <property type="entry name" value="FAD-bd_PCMH"/>
</dbReference>
<evidence type="ECO:0000256" key="5">
    <source>
        <dbReference type="ARBA" id="ARBA00023002"/>
    </source>
</evidence>
<dbReference type="PROSITE" id="PS51387">
    <property type="entry name" value="FAD_PCMH"/>
    <property type="match status" value="1"/>
</dbReference>
<dbReference type="Pfam" id="PF01565">
    <property type="entry name" value="FAD_binding_4"/>
    <property type="match status" value="1"/>
</dbReference>